<name>A0A0A0JSG4_9MICO</name>
<evidence type="ECO:0000313" key="2">
    <source>
        <dbReference type="EMBL" id="KGN40118.1"/>
    </source>
</evidence>
<dbReference type="eggNOG" id="COG4978">
    <property type="taxonomic scope" value="Bacteria"/>
</dbReference>
<protein>
    <submittedName>
        <fullName evidence="2">MerR family transcriptional regulator</fullName>
    </submittedName>
</protein>
<dbReference type="InterPro" id="IPR010499">
    <property type="entry name" value="AraC_E-bd"/>
</dbReference>
<dbReference type="STRING" id="1385519.N801_08230"/>
<comment type="caution">
    <text evidence="2">The sequence shown here is derived from an EMBL/GenBank/DDBJ whole genome shotgun (WGS) entry which is preliminary data.</text>
</comment>
<proteinExistence type="predicted"/>
<feature type="domain" description="AraC effector-binding" evidence="1">
    <location>
        <begin position="2"/>
        <end position="152"/>
    </location>
</feature>
<reference evidence="2 3" key="1">
    <citation type="submission" date="2013-08" db="EMBL/GenBank/DDBJ databases">
        <title>The genome sequence of Knoellia aerolata.</title>
        <authorList>
            <person name="Zhu W."/>
            <person name="Wang G."/>
        </authorList>
    </citation>
    <scope>NUCLEOTIDE SEQUENCE [LARGE SCALE GENOMIC DNA]</scope>
    <source>
        <strain evidence="2 3">DSM 18566</strain>
    </source>
</reference>
<organism evidence="2 3">
    <name type="scientific">Knoellia aerolata DSM 18566</name>
    <dbReference type="NCBI Taxonomy" id="1385519"/>
    <lineage>
        <taxon>Bacteria</taxon>
        <taxon>Bacillati</taxon>
        <taxon>Actinomycetota</taxon>
        <taxon>Actinomycetes</taxon>
        <taxon>Micrococcales</taxon>
        <taxon>Intrasporangiaceae</taxon>
        <taxon>Knoellia</taxon>
    </lineage>
</organism>
<dbReference type="Pfam" id="PF06445">
    <property type="entry name" value="GyrI-like"/>
    <property type="match status" value="1"/>
</dbReference>
<evidence type="ECO:0000259" key="1">
    <source>
        <dbReference type="SMART" id="SM00871"/>
    </source>
</evidence>
<dbReference type="SMART" id="SM00871">
    <property type="entry name" value="AraC_E_bind"/>
    <property type="match status" value="1"/>
</dbReference>
<dbReference type="AlphaFoldDB" id="A0A0A0JSG4"/>
<dbReference type="InterPro" id="IPR011256">
    <property type="entry name" value="Reg_factor_effector_dom_sf"/>
</dbReference>
<dbReference type="SUPFAM" id="SSF55136">
    <property type="entry name" value="Probable bacterial effector-binding domain"/>
    <property type="match status" value="1"/>
</dbReference>
<dbReference type="RefSeq" id="WP_035939633.1">
    <property type="nucleotide sequence ID" value="NZ_AVPL01000053.1"/>
</dbReference>
<keyword evidence="3" id="KW-1185">Reference proteome</keyword>
<gene>
    <name evidence="2" type="ORF">N801_08230</name>
</gene>
<dbReference type="Gene3D" id="3.20.80.10">
    <property type="entry name" value="Regulatory factor, effector binding domain"/>
    <property type="match status" value="1"/>
</dbReference>
<dbReference type="Proteomes" id="UP000030013">
    <property type="component" value="Unassembled WGS sequence"/>
</dbReference>
<evidence type="ECO:0000313" key="3">
    <source>
        <dbReference type="Proteomes" id="UP000030013"/>
    </source>
</evidence>
<dbReference type="OrthoDB" id="795001at2"/>
<dbReference type="InterPro" id="IPR029442">
    <property type="entry name" value="GyrI-like"/>
</dbReference>
<sequence length="152" mass="16593">MTQIRVVELEEQPTAVLGEKVPMASLTEFFGRAFATVMEVVGQQGVQVAGPPFAMYHGTPSDTVDVDAGFPVTSAVEAGEGVRASVLPAGRAAEATHIGPYDTLAQTYDEMMRWILEHGLEPGTDMWEQYLTDPETEPDPANWRTRVLCPVR</sequence>
<accession>A0A0A0JSG4</accession>
<dbReference type="EMBL" id="AVPL01000053">
    <property type="protein sequence ID" value="KGN40118.1"/>
    <property type="molecule type" value="Genomic_DNA"/>
</dbReference>